<dbReference type="PANTHER" id="PTHR48106">
    <property type="entry name" value="QUINONE OXIDOREDUCTASE PIG3-RELATED"/>
    <property type="match status" value="1"/>
</dbReference>
<keyword evidence="5" id="KW-1185">Reference proteome</keyword>
<dbReference type="SMART" id="SM00829">
    <property type="entry name" value="PKS_ER"/>
    <property type="match status" value="1"/>
</dbReference>
<comment type="caution">
    <text evidence="4">The sequence shown here is derived from an EMBL/GenBank/DDBJ whole genome shotgun (WGS) entry which is preliminary data.</text>
</comment>
<evidence type="ECO:0000256" key="1">
    <source>
        <dbReference type="ARBA" id="ARBA00022857"/>
    </source>
</evidence>
<dbReference type="InterPro" id="IPR013149">
    <property type="entry name" value="ADH-like_C"/>
</dbReference>
<dbReference type="Proteomes" id="UP001204142">
    <property type="component" value="Unassembled WGS sequence"/>
</dbReference>
<evidence type="ECO:0000256" key="2">
    <source>
        <dbReference type="ARBA" id="ARBA00023002"/>
    </source>
</evidence>
<dbReference type="Pfam" id="PF08240">
    <property type="entry name" value="ADH_N"/>
    <property type="match status" value="1"/>
</dbReference>
<dbReference type="InterPro" id="IPR020843">
    <property type="entry name" value="ER"/>
</dbReference>
<feature type="domain" description="Enoyl reductase (ER)" evidence="3">
    <location>
        <begin position="14"/>
        <end position="325"/>
    </location>
</feature>
<dbReference type="InterPro" id="IPR002364">
    <property type="entry name" value="Quin_OxRdtase/zeta-crystal_CS"/>
</dbReference>
<dbReference type="SUPFAM" id="SSF50129">
    <property type="entry name" value="GroES-like"/>
    <property type="match status" value="1"/>
</dbReference>
<gene>
    <name evidence="4" type="ORF">NQT62_10920</name>
</gene>
<dbReference type="InterPro" id="IPR047618">
    <property type="entry name" value="QOR-like"/>
</dbReference>
<sequence>MNTSVQTVRIHRTGGPDVLQMDTLELGPPQAGEVQVEHKAIGLNFIEVYWRTGLYPLPLPSSLGTEAAGVITAVGPGVTGFQVGDRVAYASGPVGAYSTRRNMPAQPLVKLPDGIGFDTAAAIMLKGLTAQYLLRRVYPVKAGDTILFHAAAGGVGLLACQWAKALGARVIGTVSTRAKAELALANGCDEVIVTSEDNTVERVKALTSGKGVPVVYDSVGKDTFVTSLDCLKPRGMMVSFGNASGAVDPVPLGWLAQRGSLVLTRPTLASFTADSAELQESADELFDVVMRGVVKVHINQRMPLADVGRAHELLTSRQTTGCTVLLP</sequence>
<dbReference type="EMBL" id="JANIGO010000003">
    <property type="protein sequence ID" value="MCQ8896943.1"/>
    <property type="molecule type" value="Genomic_DNA"/>
</dbReference>
<dbReference type="CDD" id="cd05286">
    <property type="entry name" value="QOR2"/>
    <property type="match status" value="1"/>
</dbReference>
<protein>
    <submittedName>
        <fullName evidence="4">Quinone oxidoreductase</fullName>
    </submittedName>
</protein>
<evidence type="ECO:0000313" key="4">
    <source>
        <dbReference type="EMBL" id="MCQ8896943.1"/>
    </source>
</evidence>
<name>A0ABT1WHD6_9BURK</name>
<dbReference type="Gene3D" id="3.40.50.720">
    <property type="entry name" value="NAD(P)-binding Rossmann-like Domain"/>
    <property type="match status" value="1"/>
</dbReference>
<dbReference type="RefSeq" id="WP_256764733.1">
    <property type="nucleotide sequence ID" value="NZ_JANIGO010000003.1"/>
</dbReference>
<dbReference type="InterPro" id="IPR013154">
    <property type="entry name" value="ADH-like_N"/>
</dbReference>
<evidence type="ECO:0000259" key="3">
    <source>
        <dbReference type="SMART" id="SM00829"/>
    </source>
</evidence>
<dbReference type="PROSITE" id="PS01162">
    <property type="entry name" value="QOR_ZETA_CRYSTAL"/>
    <property type="match status" value="1"/>
</dbReference>
<organism evidence="4 5">
    <name type="scientific">Limnobacter humi</name>
    <dbReference type="NCBI Taxonomy" id="1778671"/>
    <lineage>
        <taxon>Bacteria</taxon>
        <taxon>Pseudomonadati</taxon>
        <taxon>Pseudomonadota</taxon>
        <taxon>Betaproteobacteria</taxon>
        <taxon>Burkholderiales</taxon>
        <taxon>Burkholderiaceae</taxon>
        <taxon>Limnobacter</taxon>
    </lineage>
</organism>
<reference evidence="4 5" key="1">
    <citation type="submission" date="2022-07" db="EMBL/GenBank/DDBJ databases">
        <authorList>
            <person name="Xamxidin M."/>
            <person name="Wu M."/>
        </authorList>
    </citation>
    <scope>NUCLEOTIDE SEQUENCE [LARGE SCALE GENOMIC DNA]</scope>
    <source>
        <strain evidence="4 5">NBRC 111650</strain>
    </source>
</reference>
<accession>A0ABT1WHD6</accession>
<proteinExistence type="predicted"/>
<keyword evidence="2" id="KW-0560">Oxidoreductase</keyword>
<dbReference type="SUPFAM" id="SSF51735">
    <property type="entry name" value="NAD(P)-binding Rossmann-fold domains"/>
    <property type="match status" value="1"/>
</dbReference>
<dbReference type="Pfam" id="PF00107">
    <property type="entry name" value="ADH_zinc_N"/>
    <property type="match status" value="1"/>
</dbReference>
<dbReference type="PANTHER" id="PTHR48106:SF13">
    <property type="entry name" value="QUINONE OXIDOREDUCTASE-RELATED"/>
    <property type="match status" value="1"/>
</dbReference>
<evidence type="ECO:0000313" key="5">
    <source>
        <dbReference type="Proteomes" id="UP001204142"/>
    </source>
</evidence>
<keyword evidence="1" id="KW-0521">NADP</keyword>
<dbReference type="NCBIfam" id="NF008024">
    <property type="entry name" value="PRK10754.1"/>
    <property type="match status" value="1"/>
</dbReference>
<dbReference type="Gene3D" id="3.90.180.10">
    <property type="entry name" value="Medium-chain alcohol dehydrogenases, catalytic domain"/>
    <property type="match status" value="1"/>
</dbReference>
<dbReference type="InterPro" id="IPR036291">
    <property type="entry name" value="NAD(P)-bd_dom_sf"/>
</dbReference>
<dbReference type="InterPro" id="IPR011032">
    <property type="entry name" value="GroES-like_sf"/>
</dbReference>